<dbReference type="PANTHER" id="PTHR21503">
    <property type="entry name" value="F-BOX-CONTAINING HYPOTHETICAL PROTEIN C.ELEGANS"/>
    <property type="match status" value="1"/>
</dbReference>
<sequence length="222" mass="25679">MELVEHITSLFDIQVDTVVIKNDSGTRFMNWVQQRQRSLRMVDVNSYGLMEWQFDSEDLKNIIMECEADHIQLNALHSSPFEIRNLNKKFNVFECLKGTWITVDNLMTLDCVSITVKERRFTCAELNTFLNHWFQGGSPRLRTLIVAVGEYNRQEVSNGLDAHLTTEKILIMSYCGTKYQITGFWEVERNDGMTIGFAFDRPTGLFWVGVWPSGIGDFIDLC</sequence>
<evidence type="ECO:0000313" key="2">
    <source>
        <dbReference type="Proteomes" id="UP000095282"/>
    </source>
</evidence>
<dbReference type="InterPro" id="IPR012885">
    <property type="entry name" value="F-box_Sdz-33"/>
</dbReference>
<keyword evidence="2" id="KW-1185">Reference proteome</keyword>
<proteinExistence type="predicted"/>
<protein>
    <submittedName>
        <fullName evidence="3">FBA_2 domain-containing protein</fullName>
    </submittedName>
</protein>
<name>A0A1I7UN07_9PELO</name>
<feature type="domain" description="Sdz-33 F-box" evidence="1">
    <location>
        <begin position="86"/>
        <end position="144"/>
    </location>
</feature>
<dbReference type="PANTHER" id="PTHR21503:SF8">
    <property type="entry name" value="F-BOX ASSOCIATED DOMAIN-CONTAINING PROTEIN-RELATED"/>
    <property type="match status" value="1"/>
</dbReference>
<accession>A0A1I7UN07</accession>
<dbReference type="AlphaFoldDB" id="A0A1I7UN07"/>
<evidence type="ECO:0000313" key="3">
    <source>
        <dbReference type="WBParaSite" id="Csp11.Scaffold630.g17607.t1"/>
    </source>
</evidence>
<evidence type="ECO:0000259" key="1">
    <source>
        <dbReference type="Pfam" id="PF07735"/>
    </source>
</evidence>
<dbReference type="WBParaSite" id="Csp11.Scaffold630.g17607.t1">
    <property type="protein sequence ID" value="Csp11.Scaffold630.g17607.t1"/>
    <property type="gene ID" value="Csp11.Scaffold630.g17607"/>
</dbReference>
<organism evidence="2 3">
    <name type="scientific">Caenorhabditis tropicalis</name>
    <dbReference type="NCBI Taxonomy" id="1561998"/>
    <lineage>
        <taxon>Eukaryota</taxon>
        <taxon>Metazoa</taxon>
        <taxon>Ecdysozoa</taxon>
        <taxon>Nematoda</taxon>
        <taxon>Chromadorea</taxon>
        <taxon>Rhabditida</taxon>
        <taxon>Rhabditina</taxon>
        <taxon>Rhabditomorpha</taxon>
        <taxon>Rhabditoidea</taxon>
        <taxon>Rhabditidae</taxon>
        <taxon>Peloderinae</taxon>
        <taxon>Caenorhabditis</taxon>
    </lineage>
</organism>
<dbReference type="Pfam" id="PF07735">
    <property type="entry name" value="FBA_2"/>
    <property type="match status" value="1"/>
</dbReference>
<dbReference type="eggNOG" id="ENOG502TKI1">
    <property type="taxonomic scope" value="Eukaryota"/>
</dbReference>
<reference evidence="3" key="1">
    <citation type="submission" date="2016-11" db="UniProtKB">
        <authorList>
            <consortium name="WormBaseParasite"/>
        </authorList>
    </citation>
    <scope>IDENTIFICATION</scope>
</reference>
<dbReference type="Proteomes" id="UP000095282">
    <property type="component" value="Unplaced"/>
</dbReference>